<keyword evidence="6" id="KW-1185">Reference proteome</keyword>
<evidence type="ECO:0000313" key="5">
    <source>
        <dbReference type="EMBL" id="WYJ77878.1"/>
    </source>
</evidence>
<dbReference type="Proteomes" id="UP000664701">
    <property type="component" value="Chromosome"/>
</dbReference>
<reference evidence="5 6" key="1">
    <citation type="submission" date="2021-03" db="EMBL/GenBank/DDBJ databases">
        <authorList>
            <person name="Gilmore M.S."/>
            <person name="Schwartzman J."/>
            <person name="Van Tyne D."/>
            <person name="Martin M."/>
            <person name="Earl A.M."/>
            <person name="Manson A.L."/>
            <person name="Straub T."/>
            <person name="Salamzade R."/>
            <person name="Saavedra J."/>
            <person name="Lebreton F."/>
            <person name="Prichula J."/>
            <person name="Schaufler K."/>
            <person name="Gaca A."/>
            <person name="Sgardioli B."/>
            <person name="Wagenaar J."/>
            <person name="Strong T."/>
        </authorList>
    </citation>
    <scope>NUCLEOTIDE SEQUENCE [LARGE SCALE GENOMIC DNA]</scope>
    <source>
        <strain evidence="5 6">DIV2402</strain>
    </source>
</reference>
<sequence>MYQEQRLSKILSLLDEHKELSSKEMMHYFNVSRDTIRRDFTILSERNLVRRTHGGIIPIEKDNQIPSFNDRISELTQEKKAIAQKATTFIQENNIYFFDVSTIILNVAQLIDSQITIYTHSLDNAIVLSQPKNHTVHLLGGKFYPKNRFYYSLNESELLQKTNFDVAFFGAAGLKNGEVSFEDSEDAYLKQLVMTRAKTKILLAEQKKFQQSSNYAIGTVNDFDYLITDEKPQKHLQQLFSKEITIIY</sequence>
<feature type="domain" description="HTH deoR-type" evidence="4">
    <location>
        <begin position="3"/>
        <end position="58"/>
    </location>
</feature>
<dbReference type="Gene3D" id="1.10.10.10">
    <property type="entry name" value="Winged helix-like DNA-binding domain superfamily/Winged helix DNA-binding domain"/>
    <property type="match status" value="1"/>
</dbReference>
<dbReference type="InterPro" id="IPR036390">
    <property type="entry name" value="WH_DNA-bd_sf"/>
</dbReference>
<dbReference type="InterPro" id="IPR018356">
    <property type="entry name" value="Tscrpt_reg_HTH_DeoR_CS"/>
</dbReference>
<proteinExistence type="predicted"/>
<accession>A0ABZ2SQ23</accession>
<organism evidence="5 6">
    <name type="scientific">Candidatus Enterococcus lowellii</name>
    <dbReference type="NCBI Taxonomy" id="2230877"/>
    <lineage>
        <taxon>Bacteria</taxon>
        <taxon>Bacillati</taxon>
        <taxon>Bacillota</taxon>
        <taxon>Bacilli</taxon>
        <taxon>Lactobacillales</taxon>
        <taxon>Enterococcaceae</taxon>
        <taxon>Enterococcus</taxon>
    </lineage>
</organism>
<dbReference type="Pfam" id="PF00455">
    <property type="entry name" value="DeoRC"/>
    <property type="match status" value="1"/>
</dbReference>
<dbReference type="InterPro" id="IPR001034">
    <property type="entry name" value="DeoR_HTH"/>
</dbReference>
<evidence type="ECO:0000256" key="3">
    <source>
        <dbReference type="ARBA" id="ARBA00023163"/>
    </source>
</evidence>
<dbReference type="PRINTS" id="PR00037">
    <property type="entry name" value="HTHLACR"/>
</dbReference>
<reference evidence="5 6" key="2">
    <citation type="submission" date="2024-03" db="EMBL/GenBank/DDBJ databases">
        <title>The Genome Sequence of Enterococcus sp. DIV2402.</title>
        <authorList>
            <consortium name="The Broad Institute Genomics Platform"/>
            <consortium name="The Broad Institute Microbial Omics Core"/>
            <consortium name="The Broad Institute Genomic Center for Infectious Diseases"/>
            <person name="Earl A."/>
            <person name="Manson A."/>
            <person name="Gilmore M."/>
            <person name="Schwartman J."/>
            <person name="Shea T."/>
            <person name="Abouelleil A."/>
            <person name="Cao P."/>
            <person name="Chapman S."/>
            <person name="Cusick C."/>
            <person name="Young S."/>
            <person name="Neafsey D."/>
            <person name="Nusbaum C."/>
            <person name="Birren B."/>
        </authorList>
    </citation>
    <scope>NUCLEOTIDE SEQUENCE [LARGE SCALE GENOMIC DNA]</scope>
    <source>
        <strain evidence="5 6">DIV2402</strain>
    </source>
</reference>
<dbReference type="InterPro" id="IPR014036">
    <property type="entry name" value="DeoR-like_C"/>
</dbReference>
<dbReference type="RefSeq" id="WP_207872022.1">
    <property type="nucleotide sequence ID" value="NZ_CP147251.1"/>
</dbReference>
<dbReference type="InterPro" id="IPR037171">
    <property type="entry name" value="NagB/RpiA_transferase-like"/>
</dbReference>
<dbReference type="PANTHER" id="PTHR30363:SF51">
    <property type="entry name" value="HTH-TYPE TRANSCRIPTIONAL REPRESSOR GLCR"/>
    <property type="match status" value="1"/>
</dbReference>
<evidence type="ECO:0000256" key="1">
    <source>
        <dbReference type="ARBA" id="ARBA00023015"/>
    </source>
</evidence>
<keyword evidence="3" id="KW-0804">Transcription</keyword>
<dbReference type="SUPFAM" id="SSF100950">
    <property type="entry name" value="NagB/RpiA/CoA transferase-like"/>
    <property type="match status" value="1"/>
</dbReference>
<gene>
    <name evidence="5" type="ORF">DOK78_002518</name>
</gene>
<evidence type="ECO:0000313" key="6">
    <source>
        <dbReference type="Proteomes" id="UP000664701"/>
    </source>
</evidence>
<keyword evidence="2" id="KW-0238">DNA-binding</keyword>
<protein>
    <submittedName>
        <fullName evidence="5">DeoR family transcriptional regulator, carbon catabolite repression regulator</fullName>
    </submittedName>
</protein>
<dbReference type="PROSITE" id="PS51000">
    <property type="entry name" value="HTH_DEOR_2"/>
    <property type="match status" value="1"/>
</dbReference>
<dbReference type="EMBL" id="CP147251">
    <property type="protein sequence ID" value="WYJ77878.1"/>
    <property type="molecule type" value="Genomic_DNA"/>
</dbReference>
<name>A0ABZ2SQ23_9ENTE</name>
<dbReference type="PROSITE" id="PS00894">
    <property type="entry name" value="HTH_DEOR_1"/>
    <property type="match status" value="1"/>
</dbReference>
<evidence type="ECO:0000259" key="4">
    <source>
        <dbReference type="PROSITE" id="PS51000"/>
    </source>
</evidence>
<dbReference type="SMART" id="SM00420">
    <property type="entry name" value="HTH_DEOR"/>
    <property type="match status" value="1"/>
</dbReference>
<dbReference type="InterPro" id="IPR050313">
    <property type="entry name" value="Carb_Metab_HTH_regulators"/>
</dbReference>
<evidence type="ECO:0000256" key="2">
    <source>
        <dbReference type="ARBA" id="ARBA00023125"/>
    </source>
</evidence>
<dbReference type="SUPFAM" id="SSF46785">
    <property type="entry name" value="Winged helix' DNA-binding domain"/>
    <property type="match status" value="1"/>
</dbReference>
<dbReference type="PANTHER" id="PTHR30363">
    <property type="entry name" value="HTH-TYPE TRANSCRIPTIONAL REGULATOR SRLR-RELATED"/>
    <property type="match status" value="1"/>
</dbReference>
<keyword evidence="1" id="KW-0805">Transcription regulation</keyword>
<dbReference type="SMART" id="SM01134">
    <property type="entry name" value="DeoRC"/>
    <property type="match status" value="1"/>
</dbReference>
<dbReference type="Pfam" id="PF08220">
    <property type="entry name" value="HTH_DeoR"/>
    <property type="match status" value="1"/>
</dbReference>
<dbReference type="InterPro" id="IPR036388">
    <property type="entry name" value="WH-like_DNA-bd_sf"/>
</dbReference>
<dbReference type="Gene3D" id="3.40.50.1360">
    <property type="match status" value="1"/>
</dbReference>